<dbReference type="GO" id="GO:0005829">
    <property type="term" value="C:cytosol"/>
    <property type="evidence" value="ECO:0007669"/>
    <property type="project" value="TreeGrafter"/>
</dbReference>
<dbReference type="KEGG" id="salh:HMF8227_00763"/>
<keyword evidence="1" id="KW-0315">Glutamine amidotransferase</keyword>
<dbReference type="RefSeq" id="WP_109338921.1">
    <property type="nucleotide sequence ID" value="NZ_CP029347.1"/>
</dbReference>
<reference evidence="1 2" key="1">
    <citation type="submission" date="2018-05" db="EMBL/GenBank/DDBJ databases">
        <title>Salinimonas sp. HMF8227 Genome sequencing and assembly.</title>
        <authorList>
            <person name="Kang H."/>
            <person name="Kang J."/>
            <person name="Cha I."/>
            <person name="Kim H."/>
            <person name="Joh K."/>
        </authorList>
    </citation>
    <scope>NUCLEOTIDE SEQUENCE [LARGE SCALE GENOMIC DNA]</scope>
    <source>
        <strain evidence="1 2">HMF8227</strain>
    </source>
</reference>
<proteinExistence type="predicted"/>
<dbReference type="GO" id="GO:0016811">
    <property type="term" value="F:hydrolase activity, acting on carbon-nitrogen (but not peptide) bonds, in linear amides"/>
    <property type="evidence" value="ECO:0007669"/>
    <property type="project" value="InterPro"/>
</dbReference>
<dbReference type="GO" id="GO:0016740">
    <property type="term" value="F:transferase activity"/>
    <property type="evidence" value="ECO:0007669"/>
    <property type="project" value="UniProtKB-KW"/>
</dbReference>
<organism evidence="1 2">
    <name type="scientific">Saliniradius amylolyticus</name>
    <dbReference type="NCBI Taxonomy" id="2183582"/>
    <lineage>
        <taxon>Bacteria</taxon>
        <taxon>Pseudomonadati</taxon>
        <taxon>Pseudomonadota</taxon>
        <taxon>Gammaproteobacteria</taxon>
        <taxon>Alteromonadales</taxon>
        <taxon>Alteromonadaceae</taxon>
        <taxon>Saliniradius</taxon>
    </lineage>
</organism>
<dbReference type="Pfam" id="PF07722">
    <property type="entry name" value="Peptidase_C26"/>
    <property type="match status" value="1"/>
</dbReference>
<name>A0A2S2E0Y6_9ALTE</name>
<dbReference type="PROSITE" id="PS51273">
    <property type="entry name" value="GATASE_TYPE_1"/>
    <property type="match status" value="1"/>
</dbReference>
<sequence length="235" mass="26994">MAQDTQRNTSKPVIGVTGNARRWSPSWYCIRLSVWLAGGIARRISVRHELPEAHLDGLVISGGDDIHPELYEGEVAPKGEYDEARDALEQRYIRYALEQHLPVLGICRGYQLINVTLGGRLYEDIRPLRRKTSNFGTVLPRKTARLQPGSLLKRWLKASQVRINSLHQQAVKETGQDLTTSAYDLDGFIQATENHSTPPILGVQWHPEYLFYLSRQRRLFHWLVIQAKRFQAREN</sequence>
<evidence type="ECO:0000313" key="2">
    <source>
        <dbReference type="Proteomes" id="UP000245728"/>
    </source>
</evidence>
<keyword evidence="1" id="KW-0808">Transferase</keyword>
<dbReference type="Proteomes" id="UP000245728">
    <property type="component" value="Chromosome"/>
</dbReference>
<dbReference type="PANTHER" id="PTHR43235:SF1">
    <property type="entry name" value="GLUTAMINE AMIDOTRANSFERASE PB2B2.05-RELATED"/>
    <property type="match status" value="1"/>
</dbReference>
<gene>
    <name evidence="1" type="ORF">HMF8227_00763</name>
</gene>
<dbReference type="SUPFAM" id="SSF52317">
    <property type="entry name" value="Class I glutamine amidotransferase-like"/>
    <property type="match status" value="1"/>
</dbReference>
<dbReference type="CDD" id="cd01745">
    <property type="entry name" value="GATase1_2"/>
    <property type="match status" value="1"/>
</dbReference>
<dbReference type="EMBL" id="CP029347">
    <property type="protein sequence ID" value="AWL11259.1"/>
    <property type="molecule type" value="Genomic_DNA"/>
</dbReference>
<dbReference type="OrthoDB" id="9813383at2"/>
<dbReference type="AlphaFoldDB" id="A0A2S2E0Y6"/>
<dbReference type="Gene3D" id="3.40.50.880">
    <property type="match status" value="1"/>
</dbReference>
<dbReference type="PANTHER" id="PTHR43235">
    <property type="entry name" value="GLUTAMINE AMIDOTRANSFERASE PB2B2.05-RELATED"/>
    <property type="match status" value="1"/>
</dbReference>
<evidence type="ECO:0000313" key="1">
    <source>
        <dbReference type="EMBL" id="AWL11259.1"/>
    </source>
</evidence>
<accession>A0A2S2E0Y6</accession>
<dbReference type="InterPro" id="IPR029062">
    <property type="entry name" value="Class_I_gatase-like"/>
</dbReference>
<dbReference type="InterPro" id="IPR044668">
    <property type="entry name" value="PuuD-like"/>
</dbReference>
<protein>
    <submittedName>
        <fullName evidence="1">Glutamine amidotransferase</fullName>
    </submittedName>
</protein>
<dbReference type="InterPro" id="IPR011697">
    <property type="entry name" value="Peptidase_C26"/>
</dbReference>
<keyword evidence="2" id="KW-1185">Reference proteome</keyword>